<keyword evidence="2" id="KW-0808">Transferase</keyword>
<dbReference type="InterPro" id="IPR011009">
    <property type="entry name" value="Kinase-like_dom_sf"/>
</dbReference>
<dbReference type="SUPFAM" id="SSF56112">
    <property type="entry name" value="Protein kinase-like (PK-like)"/>
    <property type="match status" value="1"/>
</dbReference>
<dbReference type="PANTHER" id="PTHR12149:SF8">
    <property type="entry name" value="PROTEIN-RIBULOSAMINE 3-KINASE"/>
    <property type="match status" value="1"/>
</dbReference>
<dbReference type="GO" id="GO:0016301">
    <property type="term" value="F:kinase activity"/>
    <property type="evidence" value="ECO:0007669"/>
    <property type="project" value="UniProtKB-KW"/>
</dbReference>
<dbReference type="RefSeq" id="WP_408084548.1">
    <property type="nucleotide sequence ID" value="NZ_JBELPZ010000006.1"/>
</dbReference>
<dbReference type="EMBL" id="JBELPZ010000006">
    <property type="protein sequence ID" value="MFL9844297.1"/>
    <property type="molecule type" value="Genomic_DNA"/>
</dbReference>
<gene>
    <name evidence="3" type="ORF">ABS766_07695</name>
</gene>
<organism evidence="3 4">
    <name type="scientific">Flavobacterium rhizosphaerae</name>
    <dbReference type="NCBI Taxonomy" id="3163298"/>
    <lineage>
        <taxon>Bacteria</taxon>
        <taxon>Pseudomonadati</taxon>
        <taxon>Bacteroidota</taxon>
        <taxon>Flavobacteriia</taxon>
        <taxon>Flavobacteriales</taxon>
        <taxon>Flavobacteriaceae</taxon>
        <taxon>Flavobacterium</taxon>
    </lineage>
</organism>
<dbReference type="Gene3D" id="3.30.200.20">
    <property type="entry name" value="Phosphorylase Kinase, domain 1"/>
    <property type="match status" value="1"/>
</dbReference>
<dbReference type="PANTHER" id="PTHR12149">
    <property type="entry name" value="FRUCTOSAMINE 3 KINASE-RELATED PROTEIN"/>
    <property type="match status" value="1"/>
</dbReference>
<name>A0ABW8YY62_9FLAO</name>
<protein>
    <submittedName>
        <fullName evidence="3">Fructosamine kinase family protein</fullName>
    </submittedName>
</protein>
<reference evidence="3 4" key="1">
    <citation type="submission" date="2024-06" db="EMBL/GenBank/DDBJ databases">
        <authorList>
            <person name="Kaempfer P."/>
            <person name="Viver T."/>
        </authorList>
    </citation>
    <scope>NUCLEOTIDE SEQUENCE [LARGE SCALE GENOMIC DNA]</scope>
    <source>
        <strain evidence="3 4">ST-119</strain>
    </source>
</reference>
<keyword evidence="4" id="KW-1185">Reference proteome</keyword>
<evidence type="ECO:0000313" key="4">
    <source>
        <dbReference type="Proteomes" id="UP001629156"/>
    </source>
</evidence>
<dbReference type="Proteomes" id="UP001629156">
    <property type="component" value="Unassembled WGS sequence"/>
</dbReference>
<dbReference type="Pfam" id="PF03881">
    <property type="entry name" value="Fructosamin_kin"/>
    <property type="match status" value="1"/>
</dbReference>
<proteinExistence type="inferred from homology"/>
<sequence length="280" mass="32506">MNKILSKLPFKILKTTAVSGGDINKTYKLEAVEGNFFMKVNSLIKYPELFKKEANGIKSLAQSDILKTPRVVTYGESDNYQYLILEWLQAGNETPESQVKFGRQLATMHQKPQPFFGFTEDNYLGTWRQPNTQHTNWQDFYTECRIMPLVKLIVDNRTFYKENRVAAENFCSRIGELFPDEVPALLHGDLWGGNYISLENEDTALIDPAVYYGHREMDLGMSRLFGGFSAKFYEGYNEVYPLEQNWQERLPYSQLYPLLFHAYAFGGNYINSVKEILKRF</sequence>
<comment type="caution">
    <text evidence="3">The sequence shown here is derived from an EMBL/GenBank/DDBJ whole genome shotgun (WGS) entry which is preliminary data.</text>
</comment>
<dbReference type="PIRSF" id="PIRSF006221">
    <property type="entry name" value="Ketosamine-3-kinase"/>
    <property type="match status" value="1"/>
</dbReference>
<dbReference type="InterPro" id="IPR016477">
    <property type="entry name" value="Fructo-/Ketosamine-3-kinase"/>
</dbReference>
<evidence type="ECO:0000256" key="2">
    <source>
        <dbReference type="PIRNR" id="PIRNR006221"/>
    </source>
</evidence>
<accession>A0ABW8YY62</accession>
<dbReference type="Gene3D" id="3.90.1200.10">
    <property type="match status" value="1"/>
</dbReference>
<keyword evidence="2 3" id="KW-0418">Kinase</keyword>
<evidence type="ECO:0000256" key="1">
    <source>
        <dbReference type="ARBA" id="ARBA00009460"/>
    </source>
</evidence>
<evidence type="ECO:0000313" key="3">
    <source>
        <dbReference type="EMBL" id="MFL9844297.1"/>
    </source>
</evidence>
<comment type="similarity">
    <text evidence="1 2">Belongs to the fructosamine kinase family.</text>
</comment>